<evidence type="ECO:0000313" key="2">
    <source>
        <dbReference type="EMBL" id="KKM49042.1"/>
    </source>
</evidence>
<dbReference type="InterPro" id="IPR004042">
    <property type="entry name" value="Intein_endonuc_central"/>
</dbReference>
<gene>
    <name evidence="2" type="ORF">LCGC14_1557090</name>
</gene>
<dbReference type="InterPro" id="IPR027434">
    <property type="entry name" value="Homing_endonucl"/>
</dbReference>
<dbReference type="GO" id="GO:0004519">
    <property type="term" value="F:endonuclease activity"/>
    <property type="evidence" value="ECO:0007669"/>
    <property type="project" value="InterPro"/>
</dbReference>
<evidence type="ECO:0000259" key="1">
    <source>
        <dbReference type="PROSITE" id="PS50819"/>
    </source>
</evidence>
<dbReference type="PANTHER" id="PTHR34817:SF1">
    <property type="entry name" value="NUCLEOTIDYLTRANSFERASE"/>
    <property type="match status" value="1"/>
</dbReference>
<accession>A0A0F9INK6</accession>
<dbReference type="EMBL" id="LAZR01011984">
    <property type="protein sequence ID" value="KKM49042.1"/>
    <property type="molecule type" value="Genomic_DNA"/>
</dbReference>
<feature type="domain" description="DOD-type homing endonuclease" evidence="1">
    <location>
        <begin position="308"/>
        <end position="445"/>
    </location>
</feature>
<dbReference type="SUPFAM" id="SSF55608">
    <property type="entry name" value="Homing endonucleases"/>
    <property type="match status" value="1"/>
</dbReference>
<name>A0A0F9INK6_9ZZZZ</name>
<dbReference type="PROSITE" id="PS50819">
    <property type="entry name" value="INTEIN_ENDONUCLEASE"/>
    <property type="match status" value="1"/>
</dbReference>
<protein>
    <recommendedName>
        <fullName evidence="1">DOD-type homing endonuclease domain-containing protein</fullName>
    </recommendedName>
</protein>
<dbReference type="Pfam" id="PF10127">
    <property type="entry name" value="RlaP"/>
    <property type="match status" value="1"/>
</dbReference>
<proteinExistence type="predicted"/>
<organism evidence="2">
    <name type="scientific">marine sediment metagenome</name>
    <dbReference type="NCBI Taxonomy" id="412755"/>
    <lineage>
        <taxon>unclassified sequences</taxon>
        <taxon>metagenomes</taxon>
        <taxon>ecological metagenomes</taxon>
    </lineage>
</organism>
<sequence length="649" mass="75454">MGSIVDKLTSQGLITPPTFLKNNIHYECIMGSVAYGVSSDNSDTDIYGFGIPPKDIIFPHLAGEIQGFGSQKKRFEQYQQHHIDSKDGRTKYDLAIYNIVKYFQLCMKNNPNMIDSLFVPRRCIIHSTQIGEHVRENRKLFLHKGAWHTFKGYAYSQMHKMNTKNPEGKRKETVEKYGYDCYLDSETEFLTEKGWRKFDDVSSKLATLNNNGEVEFQEPITKIEKQYSGNLYVLEPYMSRCIVTEKHNMLVSIAHRGKRGYQYDESDSNWRLVDFDSLLNSNRSWFHVRTSASPRTIEYDVSDEYLLLSGLFVSEGSINFRNNKTGKVVKNARLTQTENGKDEFFREVRALSNIFDIKEYTYDKETVWTINRDTAINLYNDFGHGCKENLRLPDWCFKLSHRQAMILWRGLFLGDGSLSPNGAVVYTSNENLANDYQAMMISSGHSCSKRGPFTHKSGFGDNPISYQVYLSKEKPYRCVDFNRGIRFLAHDQDREKRGGYTIKEHKVIDKRVVCFEVPNGTLVTRSNGKAAFHGNCKFAYHVVRLLNEIEQILTEHDLDLERNREQLKSIRRGEWKQSQIVEYFEMKEKDLEWRYTKSKLQHSPDEAAIKSLLLECLEMHYGSLEKAIFKPFDEKQLLKDLEILVNTYS</sequence>
<dbReference type="AlphaFoldDB" id="A0A0F9INK6"/>
<dbReference type="InterPro" id="IPR018775">
    <property type="entry name" value="RlaP"/>
</dbReference>
<comment type="caution">
    <text evidence="2">The sequence shown here is derived from an EMBL/GenBank/DDBJ whole genome shotgun (WGS) entry which is preliminary data.</text>
</comment>
<dbReference type="Gene3D" id="3.10.28.10">
    <property type="entry name" value="Homing endonucleases"/>
    <property type="match status" value="1"/>
</dbReference>
<reference evidence="2" key="1">
    <citation type="journal article" date="2015" name="Nature">
        <title>Complex archaea that bridge the gap between prokaryotes and eukaryotes.</title>
        <authorList>
            <person name="Spang A."/>
            <person name="Saw J.H."/>
            <person name="Jorgensen S.L."/>
            <person name="Zaremba-Niedzwiedzka K."/>
            <person name="Martijn J."/>
            <person name="Lind A.E."/>
            <person name="van Eijk R."/>
            <person name="Schleper C."/>
            <person name="Guy L."/>
            <person name="Ettema T.J."/>
        </authorList>
    </citation>
    <scope>NUCLEOTIDE SEQUENCE</scope>
</reference>
<dbReference type="PANTHER" id="PTHR34817">
    <property type="entry name" value="NUCLEOTIDYLTRANSFERASE"/>
    <property type="match status" value="1"/>
</dbReference>